<evidence type="ECO:0000256" key="1">
    <source>
        <dbReference type="ARBA" id="ARBA00004141"/>
    </source>
</evidence>
<evidence type="ECO:0000256" key="2">
    <source>
        <dbReference type="ARBA" id="ARBA00022692"/>
    </source>
</evidence>
<feature type="transmembrane region" description="Helical" evidence="6">
    <location>
        <begin position="328"/>
        <end position="345"/>
    </location>
</feature>
<evidence type="ECO:0000256" key="6">
    <source>
        <dbReference type="SAM" id="Phobius"/>
    </source>
</evidence>
<feature type="transmembrane region" description="Helical" evidence="6">
    <location>
        <begin position="155"/>
        <end position="176"/>
    </location>
</feature>
<gene>
    <name evidence="7" type="primary">SPOSA6832_04434</name>
</gene>
<feature type="transmembrane region" description="Helical" evidence="6">
    <location>
        <begin position="295"/>
        <end position="316"/>
    </location>
</feature>
<dbReference type="OrthoDB" id="196103at2759"/>
<feature type="transmembrane region" description="Helical" evidence="6">
    <location>
        <begin position="68"/>
        <end position="91"/>
    </location>
</feature>
<dbReference type="EMBL" id="CENE01000030">
    <property type="protein sequence ID" value="CEQ42606.1"/>
    <property type="molecule type" value="Genomic_DNA"/>
</dbReference>
<feature type="transmembrane region" description="Helical" evidence="6">
    <location>
        <begin position="206"/>
        <end position="226"/>
    </location>
</feature>
<evidence type="ECO:0000313" key="7">
    <source>
        <dbReference type="EMBL" id="CEQ42606.1"/>
    </source>
</evidence>
<feature type="transmembrane region" description="Helical" evidence="6">
    <location>
        <begin position="264"/>
        <end position="289"/>
    </location>
</feature>
<dbReference type="PANTHER" id="PTHR23294:SF19">
    <property type="entry name" value="DUF895 DOMAIN MEMBRANE PROTEIN-RELATED"/>
    <property type="match status" value="1"/>
</dbReference>
<dbReference type="SUPFAM" id="SSF103473">
    <property type="entry name" value="MFS general substrate transporter"/>
    <property type="match status" value="1"/>
</dbReference>
<dbReference type="InterPro" id="IPR010291">
    <property type="entry name" value="Ion_channel_UNC-93"/>
</dbReference>
<dbReference type="Pfam" id="PF05978">
    <property type="entry name" value="UNC-93"/>
    <property type="match status" value="1"/>
</dbReference>
<dbReference type="AlphaFoldDB" id="A0A0D6ES34"/>
<evidence type="ECO:0000256" key="4">
    <source>
        <dbReference type="ARBA" id="ARBA00023136"/>
    </source>
</evidence>
<dbReference type="InterPro" id="IPR051617">
    <property type="entry name" value="UNC-93-like_regulator"/>
</dbReference>
<comment type="subcellular location">
    <subcellularLocation>
        <location evidence="1">Membrane</location>
        <topology evidence="1">Multi-pass membrane protein</topology>
    </subcellularLocation>
</comment>
<keyword evidence="8" id="KW-1185">Reference proteome</keyword>
<feature type="transmembrane region" description="Helical" evidence="6">
    <location>
        <begin position="365"/>
        <end position="383"/>
    </location>
</feature>
<sequence>MASHHSVSPVGSYDEKSDLEPESSTTVSRSRHSWFRSVFFQATVVGMCAFLSPGIWNSSAGGGQEPYLVNAANSLVFGLMVFTCLLAGTITNKISYRWAVVLGTAGYAPYAAGLYLNKTRGTVWLVLFGSACCGLSAGLFWGVEDPEARKRGRYLAYWLAFRNGGQLLGGIISLALNTHASGTGSVGTSTYVCRALSAVFDKLTRLKWQLVFIALQAFAPVLGVLVSNPAQVRRPDNTKVEMENNAGFVTEMKEMWSIIKRREVLFLIPISLYAQWSSSYAGTFLSLYFSVRSRALAAFLVAVLGVIVNGLLGAFLDNTSVRMKVRSRASYIFIMSVLGGVWIWFTVLQVRYDGTEPKYDWTDGGAWAAGFVLYLVFYSCYYVRPRSFSSPSSFSLCSPRSLQLLQNELYWLISQLARQPTEVIRLSSFLRALESAGSACAFGVSASKHLPKTVPVGINFGLWAVSTLTAWGTVREIGVAVGPEV</sequence>
<proteinExistence type="predicted"/>
<accession>A0A0D6ES34</accession>
<keyword evidence="2 6" id="KW-0812">Transmembrane</keyword>
<feature type="transmembrane region" description="Helical" evidence="6">
    <location>
        <begin position="122"/>
        <end position="143"/>
    </location>
</feature>
<evidence type="ECO:0000313" key="8">
    <source>
        <dbReference type="Proteomes" id="UP000243876"/>
    </source>
</evidence>
<feature type="region of interest" description="Disordered" evidence="5">
    <location>
        <begin position="1"/>
        <end position="24"/>
    </location>
</feature>
<dbReference type="GO" id="GO:0016020">
    <property type="term" value="C:membrane"/>
    <property type="evidence" value="ECO:0007669"/>
    <property type="project" value="UniProtKB-SubCell"/>
</dbReference>
<dbReference type="InterPro" id="IPR036259">
    <property type="entry name" value="MFS_trans_sf"/>
</dbReference>
<feature type="transmembrane region" description="Helical" evidence="6">
    <location>
        <begin position="38"/>
        <end position="56"/>
    </location>
</feature>
<dbReference type="Gene3D" id="1.20.1250.20">
    <property type="entry name" value="MFS general substrate transporter like domains"/>
    <property type="match status" value="1"/>
</dbReference>
<keyword evidence="4 6" id="KW-0472">Membrane</keyword>
<organism evidence="7 8">
    <name type="scientific">Sporidiobolus salmonicolor</name>
    <name type="common">Yeast-like fungus</name>
    <name type="synonym">Sporobolomyces salmonicolor</name>
    <dbReference type="NCBI Taxonomy" id="5005"/>
    <lineage>
        <taxon>Eukaryota</taxon>
        <taxon>Fungi</taxon>
        <taxon>Dikarya</taxon>
        <taxon>Basidiomycota</taxon>
        <taxon>Pucciniomycotina</taxon>
        <taxon>Microbotryomycetes</taxon>
        <taxon>Sporidiobolales</taxon>
        <taxon>Sporidiobolaceae</taxon>
        <taxon>Sporobolomyces</taxon>
    </lineage>
</organism>
<keyword evidence="3 6" id="KW-1133">Transmembrane helix</keyword>
<evidence type="ECO:0000256" key="5">
    <source>
        <dbReference type="SAM" id="MobiDB-lite"/>
    </source>
</evidence>
<evidence type="ECO:0000256" key="3">
    <source>
        <dbReference type="ARBA" id="ARBA00022989"/>
    </source>
</evidence>
<dbReference type="Proteomes" id="UP000243876">
    <property type="component" value="Unassembled WGS sequence"/>
</dbReference>
<protein>
    <submittedName>
        <fullName evidence="7">SPOSA6832_04434-mRNA-1:cds</fullName>
    </submittedName>
</protein>
<name>A0A0D6ES34_SPOSA</name>
<dbReference type="PANTHER" id="PTHR23294">
    <property type="entry name" value="ET TRANSLATION PRODUCT-RELATED"/>
    <property type="match status" value="1"/>
</dbReference>
<reference evidence="8" key="1">
    <citation type="submission" date="2015-02" db="EMBL/GenBank/DDBJ databases">
        <authorList>
            <person name="Gon?alves P."/>
        </authorList>
    </citation>
    <scope>NUCLEOTIDE SEQUENCE [LARGE SCALE GENOMIC DNA]</scope>
</reference>
<feature type="transmembrane region" description="Helical" evidence="6">
    <location>
        <begin position="98"/>
        <end position="116"/>
    </location>
</feature>